<dbReference type="CDD" id="cd07750">
    <property type="entry name" value="PolyPPase_VTC_like"/>
    <property type="match status" value="1"/>
</dbReference>
<evidence type="ECO:0000313" key="3">
    <source>
        <dbReference type="Proteomes" id="UP001652432"/>
    </source>
</evidence>
<dbReference type="RefSeq" id="WP_262572349.1">
    <property type="nucleotide sequence ID" value="NZ_JAOQKJ010000001.1"/>
</dbReference>
<gene>
    <name evidence="2" type="ORF">OCV77_00615</name>
</gene>
<evidence type="ECO:0000259" key="1">
    <source>
        <dbReference type="Pfam" id="PF09359"/>
    </source>
</evidence>
<reference evidence="2 3" key="1">
    <citation type="journal article" date="2021" name="ISME Commun">
        <title>Automated analysis of genomic sequences facilitates high-throughput and comprehensive description of bacteria.</title>
        <authorList>
            <person name="Hitch T.C.A."/>
        </authorList>
    </citation>
    <scope>NUCLEOTIDE SEQUENCE [LARGE SCALE GENOMIC DNA]</scope>
    <source>
        <strain evidence="2 3">Sanger_18</strain>
    </source>
</reference>
<dbReference type="Gene3D" id="3.20.100.30">
    <property type="entry name" value="VTC, catalytic tunnel domain"/>
    <property type="match status" value="1"/>
</dbReference>
<dbReference type="InterPro" id="IPR018966">
    <property type="entry name" value="VTC_domain"/>
</dbReference>
<sequence>MEYRHEMKFLVSERELEILHYRLLPVMKKDMHQKGNSYLIRSMYFDDINDSCKRENEDGVDNRRKFRIRLYDGRIDVLHLEKKEKCRGMTRKNSADIARYDCEKYMSGEIPVYRPNMTGIEKELYSEAMTCRMMPKCIVEYERSAYIDPRGNVRITFDRNIAGCEKVNSFFDEKIYKIPVLPKGQHILEVKYDEFLPQYLAELLEIGTLQQTSFSKYYYVRETLN</sequence>
<dbReference type="InterPro" id="IPR042267">
    <property type="entry name" value="VTC_sf"/>
</dbReference>
<protein>
    <submittedName>
        <fullName evidence="2">Polyphosphate polymerase domain-containing protein</fullName>
    </submittedName>
</protein>
<accession>A0ABT2SYE8</accession>
<feature type="domain" description="VTC" evidence="1">
    <location>
        <begin position="4"/>
        <end position="218"/>
    </location>
</feature>
<proteinExistence type="predicted"/>
<dbReference type="EMBL" id="JAOQKJ010000001">
    <property type="protein sequence ID" value="MCU6743017.1"/>
    <property type="molecule type" value="Genomic_DNA"/>
</dbReference>
<comment type="caution">
    <text evidence="2">The sequence shown here is derived from an EMBL/GenBank/DDBJ whole genome shotgun (WGS) entry which is preliminary data.</text>
</comment>
<organism evidence="2 3">
    <name type="scientific">Suilimivivens aceti</name>
    <dbReference type="NCBI Taxonomy" id="2981774"/>
    <lineage>
        <taxon>Bacteria</taxon>
        <taxon>Bacillati</taxon>
        <taxon>Bacillota</taxon>
        <taxon>Clostridia</taxon>
        <taxon>Lachnospirales</taxon>
        <taxon>Lachnospiraceae</taxon>
        <taxon>Suilimivivens</taxon>
    </lineage>
</organism>
<dbReference type="Proteomes" id="UP001652432">
    <property type="component" value="Unassembled WGS sequence"/>
</dbReference>
<keyword evidence="3" id="KW-1185">Reference proteome</keyword>
<dbReference type="Pfam" id="PF09359">
    <property type="entry name" value="VTC"/>
    <property type="match status" value="1"/>
</dbReference>
<name>A0ABT2SYE8_9FIRM</name>
<evidence type="ECO:0000313" key="2">
    <source>
        <dbReference type="EMBL" id="MCU6743017.1"/>
    </source>
</evidence>